<proteinExistence type="predicted"/>
<dbReference type="EMBL" id="JAWDJW010007348">
    <property type="protein sequence ID" value="KAK3062318.1"/>
    <property type="molecule type" value="Genomic_DNA"/>
</dbReference>
<reference evidence="1" key="1">
    <citation type="submission" date="2024-09" db="EMBL/GenBank/DDBJ databases">
        <title>Black Yeasts Isolated from many extreme environments.</title>
        <authorList>
            <person name="Coleine C."/>
            <person name="Stajich J.E."/>
            <person name="Selbmann L."/>
        </authorList>
    </citation>
    <scope>NUCLEOTIDE SEQUENCE</scope>
    <source>
        <strain evidence="1">CCFEE 5737</strain>
    </source>
</reference>
<evidence type="ECO:0000313" key="2">
    <source>
        <dbReference type="Proteomes" id="UP001186974"/>
    </source>
</evidence>
<keyword evidence="2" id="KW-1185">Reference proteome</keyword>
<dbReference type="Proteomes" id="UP001186974">
    <property type="component" value="Unassembled WGS sequence"/>
</dbReference>
<accession>A0ACC3D647</accession>
<evidence type="ECO:0000313" key="1">
    <source>
        <dbReference type="EMBL" id="KAK3062318.1"/>
    </source>
</evidence>
<organism evidence="1 2">
    <name type="scientific">Coniosporium uncinatum</name>
    <dbReference type="NCBI Taxonomy" id="93489"/>
    <lineage>
        <taxon>Eukaryota</taxon>
        <taxon>Fungi</taxon>
        <taxon>Dikarya</taxon>
        <taxon>Ascomycota</taxon>
        <taxon>Pezizomycotina</taxon>
        <taxon>Dothideomycetes</taxon>
        <taxon>Dothideomycetes incertae sedis</taxon>
        <taxon>Coniosporium</taxon>
    </lineage>
</organism>
<gene>
    <name evidence="1" type="ORF">LTS18_004364</name>
</gene>
<protein>
    <submittedName>
        <fullName evidence="1">Uncharacterized protein</fullName>
    </submittedName>
</protein>
<name>A0ACC3D647_9PEZI</name>
<comment type="caution">
    <text evidence="1">The sequence shown here is derived from an EMBL/GenBank/DDBJ whole genome shotgun (WGS) entry which is preliminary data.</text>
</comment>
<feature type="non-terminal residue" evidence="1">
    <location>
        <position position="341"/>
    </location>
</feature>
<sequence length="341" mass="35932">MDAYQRRGSHEPNVPWSNTITTSTHHSKRTTALPQDQSTVERGVRRYPDEYINALTMLLLSSPPNLGPDPFPIFEMKLSAPLALLGLASTVLSMATAPPRIKTDAEQESAALLPSPTSQPALSASSIARDNYAIFSSHTRLFNDHGPVINGGFFPSSSPSPSPTSIPTPSIHDRHTRDSNPAAADGPVVHDDPNPRPTIISKPQLQTRDVSAAPTATNLADFEHSLAPGSVVHRPMADGPLAAVNATTTPTTTSTTAQRLKKKNLCWTPWPCDPWTSTTAAADGERAVNPAAMEPDMPRPVEKEAGSLMPVLEPRKGGGGHGGSFSSSSSSGGRGGSSSSS</sequence>